<feature type="binding site" evidence="4">
    <location>
        <position position="103"/>
    </location>
    <ligand>
        <name>pyridoxal 5'-phosphate</name>
        <dbReference type="ChEBI" id="CHEBI:597326"/>
    </ligand>
</feature>
<evidence type="ECO:0000313" key="8">
    <source>
        <dbReference type="Proteomes" id="UP000823485"/>
    </source>
</evidence>
<dbReference type="Gene3D" id="3.40.640.10">
    <property type="entry name" value="Type I PLP-dependent aspartate aminotransferase-like (Major domain)"/>
    <property type="match status" value="1"/>
</dbReference>
<reference evidence="7 8" key="1">
    <citation type="submission" date="2021-01" db="EMBL/GenBank/DDBJ databases">
        <title>Genomic Encyclopedia of Type Strains, Phase IV (KMG-IV): sequencing the most valuable type-strain genomes for metagenomic binning, comparative biology and taxonomic classification.</title>
        <authorList>
            <person name="Goeker M."/>
        </authorList>
    </citation>
    <scope>NUCLEOTIDE SEQUENCE [LARGE SCALE GENOMIC DNA]</scope>
    <source>
        <strain evidence="7 8">DSM 105453</strain>
    </source>
</reference>
<keyword evidence="3 4" id="KW-0663">Pyridoxal phosphate</keyword>
<dbReference type="PANTHER" id="PTHR14084">
    <property type="entry name" value="KYNURENINASE"/>
    <property type="match status" value="1"/>
</dbReference>
<dbReference type="EMBL" id="JAFBFH010000005">
    <property type="protein sequence ID" value="MBM7714093.1"/>
    <property type="molecule type" value="Genomic_DNA"/>
</dbReference>
<comment type="catalytic activity">
    <reaction evidence="4 6">
        <text>L-kynurenine + H2O = anthranilate + L-alanine + H(+)</text>
        <dbReference type="Rhea" id="RHEA:16813"/>
        <dbReference type="ChEBI" id="CHEBI:15377"/>
        <dbReference type="ChEBI" id="CHEBI:15378"/>
        <dbReference type="ChEBI" id="CHEBI:16567"/>
        <dbReference type="ChEBI" id="CHEBI:57959"/>
        <dbReference type="ChEBI" id="CHEBI:57972"/>
        <dbReference type="EC" id="3.7.1.3"/>
    </reaction>
</comment>
<evidence type="ECO:0000256" key="4">
    <source>
        <dbReference type="HAMAP-Rule" id="MF_01970"/>
    </source>
</evidence>
<comment type="pathway">
    <text evidence="4 6">Amino-acid degradation; L-kynurenine degradation; L-alanine and anthranilate from L-kynurenine: step 1/1.</text>
</comment>
<organism evidence="7 8">
    <name type="scientific">Siminovitchia thermophila</name>
    <dbReference type="NCBI Taxonomy" id="1245522"/>
    <lineage>
        <taxon>Bacteria</taxon>
        <taxon>Bacillati</taxon>
        <taxon>Bacillota</taxon>
        <taxon>Bacilli</taxon>
        <taxon>Bacillales</taxon>
        <taxon>Bacillaceae</taxon>
        <taxon>Siminovitchia</taxon>
    </lineage>
</organism>
<keyword evidence="8" id="KW-1185">Reference proteome</keyword>
<name>A0ABS2R373_9BACI</name>
<feature type="binding site" evidence="4">
    <location>
        <begin position="131"/>
        <end position="134"/>
    </location>
    <ligand>
        <name>pyridoxal 5'-phosphate</name>
        <dbReference type="ChEBI" id="CHEBI:597326"/>
    </ligand>
</feature>
<evidence type="ECO:0000256" key="3">
    <source>
        <dbReference type="ARBA" id="ARBA00022898"/>
    </source>
</evidence>
<evidence type="ECO:0000256" key="5">
    <source>
        <dbReference type="NCBIfam" id="TIGR01814"/>
    </source>
</evidence>
<comment type="catalytic activity">
    <reaction evidence="6">
        <text>3-hydroxy-L-kynurenine + H2O = 3-hydroxyanthranilate + L-alanine + H(+)</text>
        <dbReference type="Rhea" id="RHEA:25143"/>
        <dbReference type="ChEBI" id="CHEBI:15377"/>
        <dbReference type="ChEBI" id="CHEBI:15378"/>
        <dbReference type="ChEBI" id="CHEBI:36559"/>
        <dbReference type="ChEBI" id="CHEBI:57972"/>
        <dbReference type="ChEBI" id="CHEBI:58125"/>
        <dbReference type="EC" id="3.7.1.3"/>
    </reaction>
</comment>
<feature type="modified residue" description="N6-(pyridoxal phosphate)lysine" evidence="4">
    <location>
        <position position="238"/>
    </location>
</feature>
<comment type="cofactor">
    <cofactor evidence="4 6">
        <name>pyridoxal 5'-phosphate</name>
        <dbReference type="ChEBI" id="CHEBI:597326"/>
    </cofactor>
</comment>
<comment type="subunit">
    <text evidence="4 6">Homodimer.</text>
</comment>
<keyword evidence="2 4" id="KW-0378">Hydrolase</keyword>
<comment type="caution">
    <text evidence="7">The sequence shown here is derived from an EMBL/GenBank/DDBJ whole genome shotgun (WGS) entry which is preliminary data.</text>
</comment>
<dbReference type="InterPro" id="IPR010111">
    <property type="entry name" value="Kynureninase"/>
</dbReference>
<evidence type="ECO:0000256" key="6">
    <source>
        <dbReference type="PIRNR" id="PIRNR038800"/>
    </source>
</evidence>
<feature type="binding site" evidence="4">
    <location>
        <position position="104"/>
    </location>
    <ligand>
        <name>pyridoxal 5'-phosphate</name>
        <dbReference type="ChEBI" id="CHEBI:597326"/>
    </ligand>
</feature>
<dbReference type="HAMAP" id="MF_01970">
    <property type="entry name" value="Kynureninase"/>
    <property type="match status" value="1"/>
</dbReference>
<dbReference type="Pfam" id="PF22580">
    <property type="entry name" value="KYNU_C"/>
    <property type="match status" value="1"/>
</dbReference>
<evidence type="ECO:0000256" key="2">
    <source>
        <dbReference type="ARBA" id="ARBA00022801"/>
    </source>
</evidence>
<comment type="function">
    <text evidence="4 6">Catalyzes the cleavage of L-kynurenine (L-Kyn) and L-3-hydroxykynurenine (L-3OHKyn) into anthranilic acid (AA) and 3-hydroxyanthranilic acid (3-OHAA), respectively.</text>
</comment>
<dbReference type="InterPro" id="IPR015421">
    <property type="entry name" value="PyrdxlP-dep_Trfase_major"/>
</dbReference>
<comment type="similarity">
    <text evidence="4 6">Belongs to the kynureninase family.</text>
</comment>
<feature type="binding site" evidence="4">
    <location>
        <position position="237"/>
    </location>
    <ligand>
        <name>pyridoxal 5'-phosphate</name>
        <dbReference type="ChEBI" id="CHEBI:597326"/>
    </ligand>
</feature>
<comment type="caution">
    <text evidence="4">Lacks conserved residue(s) required for the propagation of feature annotation.</text>
</comment>
<feature type="binding site" evidence="4">
    <location>
        <position position="294"/>
    </location>
    <ligand>
        <name>pyridoxal 5'-phosphate</name>
        <dbReference type="ChEBI" id="CHEBI:597326"/>
    </ligand>
</feature>
<dbReference type="NCBIfam" id="TIGR01814">
    <property type="entry name" value="kynureninase"/>
    <property type="match status" value="1"/>
</dbReference>
<dbReference type="Proteomes" id="UP000823485">
    <property type="component" value="Unassembled WGS sequence"/>
</dbReference>
<accession>A0ABS2R373</accession>
<proteinExistence type="inferred from homology"/>
<feature type="binding site" evidence="4">
    <location>
        <position position="266"/>
    </location>
    <ligand>
        <name>pyridoxal 5'-phosphate</name>
        <dbReference type="ChEBI" id="CHEBI:597326"/>
    </ligand>
</feature>
<feature type="binding site" evidence="4">
    <location>
        <position position="215"/>
    </location>
    <ligand>
        <name>pyridoxal 5'-phosphate</name>
        <dbReference type="ChEBI" id="CHEBI:597326"/>
    </ligand>
</feature>
<dbReference type="SUPFAM" id="SSF53383">
    <property type="entry name" value="PLP-dependent transferases"/>
    <property type="match status" value="1"/>
</dbReference>
<keyword evidence="1 4" id="KW-0662">Pyridine nucleotide biosynthesis</keyword>
<dbReference type="InterPro" id="IPR015422">
    <property type="entry name" value="PyrdxlP-dep_Trfase_small"/>
</dbReference>
<dbReference type="GO" id="GO:0030429">
    <property type="term" value="F:kynureninase activity"/>
    <property type="evidence" value="ECO:0007669"/>
    <property type="project" value="UniProtKB-EC"/>
</dbReference>
<evidence type="ECO:0000313" key="7">
    <source>
        <dbReference type="EMBL" id="MBM7714093.1"/>
    </source>
</evidence>
<dbReference type="PIRSF" id="PIRSF038800">
    <property type="entry name" value="KYNU"/>
    <property type="match status" value="1"/>
</dbReference>
<evidence type="ECO:0000256" key="1">
    <source>
        <dbReference type="ARBA" id="ARBA00022642"/>
    </source>
</evidence>
<dbReference type="Gene3D" id="3.90.1150.10">
    <property type="entry name" value="Aspartate Aminotransferase, domain 1"/>
    <property type="match status" value="1"/>
</dbReference>
<gene>
    <name evidence="4" type="primary">kynU</name>
    <name evidence="7" type="ORF">JOC94_001065</name>
</gene>
<protein>
    <recommendedName>
        <fullName evidence="4 5">Kynureninase</fullName>
        <ecNumber evidence="4 5">3.7.1.3</ecNumber>
    </recommendedName>
    <alternativeName>
        <fullName evidence="4">L-kynurenine hydrolase</fullName>
    </alternativeName>
</protein>
<dbReference type="RefSeq" id="WP_077113768.1">
    <property type="nucleotide sequence ID" value="NZ_JAFBFH010000005.1"/>
</dbReference>
<dbReference type="PANTHER" id="PTHR14084:SF0">
    <property type="entry name" value="KYNURENINASE"/>
    <property type="match status" value="1"/>
</dbReference>
<dbReference type="InterPro" id="IPR015424">
    <property type="entry name" value="PyrdxlP-dep_Trfase"/>
</dbReference>
<dbReference type="EC" id="3.7.1.3" evidence="4 5"/>
<comment type="pathway">
    <text evidence="4 6">Cofactor biosynthesis; NAD(+) biosynthesis; quinolinate from L-kynurenine: step 2/3.</text>
</comment>
<feature type="binding site" evidence="4">
    <location>
        <position position="212"/>
    </location>
    <ligand>
        <name>pyridoxal 5'-phosphate</name>
        <dbReference type="ChEBI" id="CHEBI:597326"/>
    </ligand>
</feature>
<sequence length="427" mass="48229">MNENAYLTQEYARQLDEEDELKQYREEFYIQPGIIYMDGNSLGLLSKRAEDSLWRMLDSWKTYGIDGWTKGEHPWFYFSEKLGEMTAPLIGAKPEEVIVTGSTTVNLHQIVSTFFKPKGNRTKILADELNFPTDIYALKSQLGIHGLDPEEHLIQVKSADGQTLCEEDIINAMTDDVALIVLAGVLYRSGQILDMERLTKEAHKRGILIAFDLCHSIGAIPHQLSEWGVDFAFWCSYKHLNGGPGAVAGLYVNEAHFGANPGLAGWFGSHKEKQFDMEHTLTPAPDAGAFQMGTPHLLSAAPLYGSLTMFNEVGIEKIRKKSLDMTEYMMKLIDAELKDFGFVVANPRDEDKRGGHIYLEHDEAARICKALKENGIIPDFRTPKGIRLAPVALYNTYEEVWRTVQALKKIMAEEQYKQFENKRDVVA</sequence>